<organism evidence="1 2">
    <name type="scientific">Blyttiomyces helicus</name>
    <dbReference type="NCBI Taxonomy" id="388810"/>
    <lineage>
        <taxon>Eukaryota</taxon>
        <taxon>Fungi</taxon>
        <taxon>Fungi incertae sedis</taxon>
        <taxon>Chytridiomycota</taxon>
        <taxon>Chytridiomycota incertae sedis</taxon>
        <taxon>Chytridiomycetes</taxon>
        <taxon>Chytridiomycetes incertae sedis</taxon>
        <taxon>Blyttiomyces</taxon>
    </lineage>
</organism>
<name>A0A4P9WHQ5_9FUNG</name>
<evidence type="ECO:0000313" key="2">
    <source>
        <dbReference type="Proteomes" id="UP000269721"/>
    </source>
</evidence>
<protein>
    <submittedName>
        <fullName evidence="1">Uncharacterized protein</fullName>
    </submittedName>
</protein>
<dbReference type="AlphaFoldDB" id="A0A4P9WHQ5"/>
<dbReference type="EMBL" id="KZ995097">
    <property type="protein sequence ID" value="RKO91373.1"/>
    <property type="molecule type" value="Genomic_DNA"/>
</dbReference>
<accession>A0A4P9WHQ5</accession>
<proteinExistence type="predicted"/>
<keyword evidence="2" id="KW-1185">Reference proteome</keyword>
<dbReference type="Proteomes" id="UP000269721">
    <property type="component" value="Unassembled WGS sequence"/>
</dbReference>
<evidence type="ECO:0000313" key="1">
    <source>
        <dbReference type="EMBL" id="RKO91373.1"/>
    </source>
</evidence>
<gene>
    <name evidence="1" type="ORF">BDK51DRAFT_30407</name>
</gene>
<reference evidence="2" key="1">
    <citation type="journal article" date="2018" name="Nat. Microbiol.">
        <title>Leveraging single-cell genomics to expand the fungal tree of life.</title>
        <authorList>
            <person name="Ahrendt S.R."/>
            <person name="Quandt C.A."/>
            <person name="Ciobanu D."/>
            <person name="Clum A."/>
            <person name="Salamov A."/>
            <person name="Andreopoulos B."/>
            <person name="Cheng J.F."/>
            <person name="Woyke T."/>
            <person name="Pelin A."/>
            <person name="Henrissat B."/>
            <person name="Reynolds N.K."/>
            <person name="Benny G.L."/>
            <person name="Smith M.E."/>
            <person name="James T.Y."/>
            <person name="Grigoriev I.V."/>
        </authorList>
    </citation>
    <scope>NUCLEOTIDE SEQUENCE [LARGE SCALE GENOMIC DNA]</scope>
</reference>
<sequence length="154" mass="16863">MSRYILLLSCWTQSDLEEDGSGGWDESTVSWEQCTALGRGGVFIGGSHVLFLKQEARQFCFSKTQTCSSQPTASLPFISTEFLNPSLPVMLDLIAFAKLHLQTRPLLDGQAGGERNLSGSGNVQVGQLHEASWGRSIREVQDGLGVSFRNHTIM</sequence>